<dbReference type="InterPro" id="IPR000961">
    <property type="entry name" value="AGC-kinase_C"/>
</dbReference>
<dbReference type="InterPro" id="IPR017441">
    <property type="entry name" value="Protein_kinase_ATP_BS"/>
</dbReference>
<comment type="similarity">
    <text evidence="7">Belongs to the protein kinase superfamily.</text>
</comment>
<dbReference type="FunFam" id="3.30.200.20:FF:000005">
    <property type="entry name" value="cAMP-dependent protein kinase catalytic subunit"/>
    <property type="match status" value="1"/>
</dbReference>
<evidence type="ECO:0000256" key="3">
    <source>
        <dbReference type="ARBA" id="ARBA00022741"/>
    </source>
</evidence>
<keyword evidence="2" id="KW-0808">Transferase</keyword>
<dbReference type="InterPro" id="IPR000719">
    <property type="entry name" value="Prot_kinase_dom"/>
</dbReference>
<dbReference type="PROSITE" id="PS51285">
    <property type="entry name" value="AGC_KINASE_CTER"/>
    <property type="match status" value="1"/>
</dbReference>
<dbReference type="Proteomes" id="UP001067231">
    <property type="component" value="Unassembled WGS sequence"/>
</dbReference>
<comment type="caution">
    <text evidence="11">The sequence shown here is derived from an EMBL/GenBank/DDBJ whole genome shotgun (WGS) entry which is preliminary data.</text>
</comment>
<feature type="region of interest" description="Disordered" evidence="8">
    <location>
        <begin position="8"/>
        <end position="27"/>
    </location>
</feature>
<feature type="binding site" evidence="6">
    <location>
        <position position="115"/>
    </location>
    <ligand>
        <name>ATP</name>
        <dbReference type="ChEBI" id="CHEBI:30616"/>
    </ligand>
</feature>
<evidence type="ECO:0000256" key="7">
    <source>
        <dbReference type="RuleBase" id="RU000304"/>
    </source>
</evidence>
<keyword evidence="5 6" id="KW-0067">ATP-binding</keyword>
<keyword evidence="1 7" id="KW-0723">Serine/threonine-protein kinase</keyword>
<dbReference type="SMART" id="SM00220">
    <property type="entry name" value="S_TKc"/>
    <property type="match status" value="1"/>
</dbReference>
<dbReference type="Gene3D" id="3.30.200.20">
    <property type="entry name" value="Phosphorylase Kinase, domain 1"/>
    <property type="match status" value="1"/>
</dbReference>
<keyword evidence="4 11" id="KW-0418">Kinase</keyword>
<feature type="region of interest" description="Disordered" evidence="8">
    <location>
        <begin position="369"/>
        <end position="393"/>
    </location>
</feature>
<evidence type="ECO:0000256" key="8">
    <source>
        <dbReference type="SAM" id="MobiDB-lite"/>
    </source>
</evidence>
<dbReference type="EMBL" id="JAPCXC010000056">
    <property type="protein sequence ID" value="KAJ1607633.1"/>
    <property type="molecule type" value="Genomic_DNA"/>
</dbReference>
<dbReference type="PROSITE" id="PS00107">
    <property type="entry name" value="PROTEIN_KINASE_ATP"/>
    <property type="match status" value="1"/>
</dbReference>
<feature type="domain" description="Protein kinase" evidence="9">
    <location>
        <begin position="86"/>
        <end position="340"/>
    </location>
</feature>
<dbReference type="PROSITE" id="PS00108">
    <property type="entry name" value="PROTEIN_KINASE_ST"/>
    <property type="match status" value="1"/>
</dbReference>
<dbReference type="CDD" id="cd05580">
    <property type="entry name" value="STKc_PKA_like"/>
    <property type="match status" value="1"/>
</dbReference>
<dbReference type="Gene3D" id="1.10.510.10">
    <property type="entry name" value="Transferase(Phosphotransferase) domain 1"/>
    <property type="match status" value="1"/>
</dbReference>
<dbReference type="FunFam" id="1.10.510.10:FF:000005">
    <property type="entry name" value="cAMP-dependent protein kinase catalytic subunit alpha"/>
    <property type="match status" value="1"/>
</dbReference>
<feature type="domain" description="AGC-kinase C-terminal" evidence="10">
    <location>
        <begin position="341"/>
        <end position="393"/>
    </location>
</feature>
<evidence type="ECO:0000256" key="4">
    <source>
        <dbReference type="ARBA" id="ARBA00022777"/>
    </source>
</evidence>
<protein>
    <submittedName>
        <fullName evidence="11">AMP-dependent protein kinase catalytic chain</fullName>
    </submittedName>
</protein>
<dbReference type="GO" id="GO:0005952">
    <property type="term" value="C:cAMP-dependent protein kinase complex"/>
    <property type="evidence" value="ECO:0007669"/>
    <property type="project" value="TreeGrafter"/>
</dbReference>
<evidence type="ECO:0000256" key="2">
    <source>
        <dbReference type="ARBA" id="ARBA00022679"/>
    </source>
</evidence>
<reference evidence="11" key="1">
    <citation type="submission" date="2022-10" db="EMBL/GenBank/DDBJ databases">
        <title>Adaptive evolution leads to modifications in subtelomeric GC content in a zoonotic Cryptosporidium species.</title>
        <authorList>
            <person name="Li J."/>
            <person name="Feng Y."/>
            <person name="Xiao L."/>
        </authorList>
    </citation>
    <scope>NUCLEOTIDE SEQUENCE</scope>
    <source>
        <strain evidence="11">33844</strain>
    </source>
</reference>
<name>A0A9D5DKU7_9CRYT</name>
<dbReference type="InterPro" id="IPR011009">
    <property type="entry name" value="Kinase-like_dom_sf"/>
</dbReference>
<organism evidence="11">
    <name type="scientific">Cryptosporidium canis</name>
    <dbReference type="NCBI Taxonomy" id="195482"/>
    <lineage>
        <taxon>Eukaryota</taxon>
        <taxon>Sar</taxon>
        <taxon>Alveolata</taxon>
        <taxon>Apicomplexa</taxon>
        <taxon>Conoidasida</taxon>
        <taxon>Coccidia</taxon>
        <taxon>Eucoccidiorida</taxon>
        <taxon>Eimeriorina</taxon>
        <taxon>Cryptosporidiidae</taxon>
        <taxon>Cryptosporidium</taxon>
    </lineage>
</organism>
<dbReference type="GO" id="GO:0005524">
    <property type="term" value="F:ATP binding"/>
    <property type="evidence" value="ECO:0007669"/>
    <property type="project" value="UniProtKB-UniRule"/>
</dbReference>
<evidence type="ECO:0000256" key="1">
    <source>
        <dbReference type="ARBA" id="ARBA00022527"/>
    </source>
</evidence>
<dbReference type="OrthoDB" id="63267at2759"/>
<dbReference type="SUPFAM" id="SSF56112">
    <property type="entry name" value="Protein kinase-like (PK-like)"/>
    <property type="match status" value="1"/>
</dbReference>
<dbReference type="PROSITE" id="PS50011">
    <property type="entry name" value="PROTEIN_KINASE_DOM"/>
    <property type="match status" value="1"/>
</dbReference>
<dbReference type="Pfam" id="PF00069">
    <property type="entry name" value="Pkinase"/>
    <property type="match status" value="1"/>
</dbReference>
<accession>A0A9D5DKU7</accession>
<evidence type="ECO:0000256" key="6">
    <source>
        <dbReference type="PROSITE-ProRule" id="PRU10141"/>
    </source>
</evidence>
<dbReference type="PANTHER" id="PTHR24353">
    <property type="entry name" value="CYCLIC NUCLEOTIDE-DEPENDENT PROTEIN KINASE"/>
    <property type="match status" value="1"/>
</dbReference>
<evidence type="ECO:0000313" key="11">
    <source>
        <dbReference type="EMBL" id="KAJ1607633.1"/>
    </source>
</evidence>
<dbReference type="AlphaFoldDB" id="A0A9D5DKU7"/>
<evidence type="ECO:0000259" key="10">
    <source>
        <dbReference type="PROSITE" id="PS51285"/>
    </source>
</evidence>
<sequence>MDGIWKRLVSGGKNHSSKEGGNSQKNAAAVNHQTCTNGRNLDVNANNKSHNCQSTDLKHPATSNTSKYDIEISENNQKIKYNIDDFQLIRTLGTGSFGRVFLSKYKGDNSIYAIKRLKKSVVIRQKQVDHITNEKAILSRIKHPFLVRMYGTFKDDRYLYIMMEFVIGGEFFTYLRKCRHFDNETSRFYAAQVVLMFEYLHGKNIIYRDLKPENILIDKDGYLKLTDFGFAKAIEYRTFTLCGTPEYIAPEVLLNKGHGKPVDWWTLGILIYEMVVGFPPFYDDEPMGIYQKILAGKIFFPKYFDKNCKSLVKRLLTPDLTKRYGNLKGGVSDIKLHKWFYNYDFNSLLAKKIDPPYIPKINSYDDSSNFEEYPDSHEQPTTVTGNADPFIDW</sequence>
<dbReference type="PANTHER" id="PTHR24353:SF37">
    <property type="entry name" value="CAMP-DEPENDENT PROTEIN KINASE CATALYTIC SUBUNIT PRKX"/>
    <property type="match status" value="1"/>
</dbReference>
<dbReference type="GO" id="GO:0004691">
    <property type="term" value="F:cAMP-dependent protein kinase activity"/>
    <property type="evidence" value="ECO:0007669"/>
    <property type="project" value="TreeGrafter"/>
</dbReference>
<evidence type="ECO:0000256" key="5">
    <source>
        <dbReference type="ARBA" id="ARBA00022840"/>
    </source>
</evidence>
<keyword evidence="3 6" id="KW-0547">Nucleotide-binding</keyword>
<dbReference type="InterPro" id="IPR008271">
    <property type="entry name" value="Ser/Thr_kinase_AS"/>
</dbReference>
<gene>
    <name evidence="11" type="ORF">OJ253_2230</name>
</gene>
<proteinExistence type="inferred from homology"/>
<evidence type="ECO:0000259" key="9">
    <source>
        <dbReference type="PROSITE" id="PS50011"/>
    </source>
</evidence>